<proteinExistence type="predicted"/>
<evidence type="ECO:0000313" key="3">
    <source>
        <dbReference type="Proteomes" id="UP000016924"/>
    </source>
</evidence>
<feature type="transmembrane region" description="Helical" evidence="1">
    <location>
        <begin position="247"/>
        <end position="266"/>
    </location>
</feature>
<reference evidence="3" key="1">
    <citation type="submission" date="2012-06" db="EMBL/GenBank/DDBJ databases">
        <title>The genome sequence of Coniosporium apollinis CBS 100218.</title>
        <authorList>
            <consortium name="The Broad Institute Genome Sequencing Platform"/>
            <person name="Cuomo C."/>
            <person name="Gorbushina A."/>
            <person name="Noack S."/>
            <person name="Walker B."/>
            <person name="Young S.K."/>
            <person name="Zeng Q."/>
            <person name="Gargeya S."/>
            <person name="Fitzgerald M."/>
            <person name="Haas B."/>
            <person name="Abouelleil A."/>
            <person name="Alvarado L."/>
            <person name="Arachchi H.M."/>
            <person name="Berlin A.M."/>
            <person name="Chapman S.B."/>
            <person name="Goldberg J."/>
            <person name="Griggs A."/>
            <person name="Gujja S."/>
            <person name="Hansen M."/>
            <person name="Howarth C."/>
            <person name="Imamovic A."/>
            <person name="Larimer J."/>
            <person name="McCowan C."/>
            <person name="Montmayeur A."/>
            <person name="Murphy C."/>
            <person name="Neiman D."/>
            <person name="Pearson M."/>
            <person name="Priest M."/>
            <person name="Roberts A."/>
            <person name="Saif S."/>
            <person name="Shea T."/>
            <person name="Sisk P."/>
            <person name="Sykes S."/>
            <person name="Wortman J."/>
            <person name="Nusbaum C."/>
            <person name="Birren B."/>
        </authorList>
    </citation>
    <scope>NUCLEOTIDE SEQUENCE [LARGE SCALE GENOMIC DNA]</scope>
    <source>
        <strain evidence="3">CBS 100218</strain>
    </source>
</reference>
<feature type="transmembrane region" description="Helical" evidence="1">
    <location>
        <begin position="20"/>
        <end position="40"/>
    </location>
</feature>
<feature type="transmembrane region" description="Helical" evidence="1">
    <location>
        <begin position="278"/>
        <end position="298"/>
    </location>
</feature>
<dbReference type="GO" id="GO:0016020">
    <property type="term" value="C:membrane"/>
    <property type="evidence" value="ECO:0007669"/>
    <property type="project" value="TreeGrafter"/>
</dbReference>
<keyword evidence="1" id="KW-0472">Membrane</keyword>
<dbReference type="Proteomes" id="UP000016924">
    <property type="component" value="Unassembled WGS sequence"/>
</dbReference>
<dbReference type="eggNOG" id="KOG4650">
    <property type="taxonomic scope" value="Eukaryota"/>
</dbReference>
<dbReference type="OrthoDB" id="201504at2759"/>
<keyword evidence="1" id="KW-0812">Transmembrane</keyword>
<keyword evidence="3" id="KW-1185">Reference proteome</keyword>
<feature type="transmembrane region" description="Helical" evidence="1">
    <location>
        <begin position="153"/>
        <end position="173"/>
    </location>
</feature>
<feature type="transmembrane region" description="Helical" evidence="1">
    <location>
        <begin position="193"/>
        <end position="209"/>
    </location>
</feature>
<dbReference type="PROSITE" id="PS50244">
    <property type="entry name" value="S5A_REDUCTASE"/>
    <property type="match status" value="1"/>
</dbReference>
<evidence type="ECO:0000313" key="2">
    <source>
        <dbReference type="EMBL" id="EON66873.1"/>
    </source>
</evidence>
<dbReference type="PANTHER" id="PTHR32251:SF17">
    <property type="entry name" value="STEROID 5-ALPHA REDUCTASE C-TERMINAL DOMAIN-CONTAINING PROTEIN"/>
    <property type="match status" value="1"/>
</dbReference>
<dbReference type="GeneID" id="19903586"/>
<feature type="transmembrane region" description="Helical" evidence="1">
    <location>
        <begin position="113"/>
        <end position="132"/>
    </location>
</feature>
<dbReference type="RefSeq" id="XP_007782190.1">
    <property type="nucleotide sequence ID" value="XM_007784000.1"/>
</dbReference>
<dbReference type="HOGENOM" id="CLU_043418_1_0_1"/>
<feature type="transmembrane region" description="Helical" evidence="1">
    <location>
        <begin position="47"/>
        <end position="66"/>
    </location>
</feature>
<accession>R7YYE3</accession>
<name>R7YYE3_CONA1</name>
<dbReference type="EMBL" id="JH767583">
    <property type="protein sequence ID" value="EON66873.1"/>
    <property type="molecule type" value="Genomic_DNA"/>
</dbReference>
<sequence>MTLLSTLLHATNFKTPLLRTLIPSIALAYGIQAAVAIPSIAAQSERFYDLSGSLTYLSCTALSLYLPVLRARAASAASAGVLSAARAPQWPSLIASALNRGEAAGGFWNWRQVVLSAAVGIWATRLGSYLFLRILDDGADSRFEEIKRSPPKFLGAFMAQATWVTLCALPVLTLNSLPVGTFALLPRLLPTDLLGLTLFITGLAFEVIADRQKAQWSKEKKEKKHSEDFLTRGLWSRSRHPNYFGEVTLWSGIAVAAGGVLISQAGQHGMGLSGGIGGRAAALAMAAVSPAFVAFLLLKVSGVPLSEEKYDKRFGGRRDYMEWKANTPVMVPKIWS</sequence>
<dbReference type="Pfam" id="PF06966">
    <property type="entry name" value="DUF1295"/>
    <property type="match status" value="2"/>
</dbReference>
<dbReference type="OMA" id="QANEKFY"/>
<organism evidence="2 3">
    <name type="scientific">Coniosporium apollinis (strain CBS 100218)</name>
    <name type="common">Rock-inhabiting black yeast</name>
    <dbReference type="NCBI Taxonomy" id="1168221"/>
    <lineage>
        <taxon>Eukaryota</taxon>
        <taxon>Fungi</taxon>
        <taxon>Dikarya</taxon>
        <taxon>Ascomycota</taxon>
        <taxon>Pezizomycotina</taxon>
        <taxon>Dothideomycetes</taxon>
        <taxon>Dothideomycetes incertae sedis</taxon>
        <taxon>Coniosporium</taxon>
    </lineage>
</organism>
<gene>
    <name evidence="2" type="ORF">W97_06275</name>
</gene>
<protein>
    <submittedName>
        <fullName evidence="2">Uncharacterized protein</fullName>
    </submittedName>
</protein>
<evidence type="ECO:0000256" key="1">
    <source>
        <dbReference type="SAM" id="Phobius"/>
    </source>
</evidence>
<keyword evidence="1" id="KW-1133">Transmembrane helix</keyword>
<dbReference type="PANTHER" id="PTHR32251">
    <property type="entry name" value="3-OXO-5-ALPHA-STEROID 4-DEHYDROGENASE"/>
    <property type="match status" value="1"/>
</dbReference>
<dbReference type="Gene3D" id="1.20.120.1630">
    <property type="match status" value="1"/>
</dbReference>
<dbReference type="AlphaFoldDB" id="R7YYE3"/>
<dbReference type="InterPro" id="IPR010721">
    <property type="entry name" value="UstE-like"/>
</dbReference>